<dbReference type="RefSeq" id="WP_085813263.1">
    <property type="nucleotide sequence ID" value="NZ_BDQG01000001.1"/>
</dbReference>
<evidence type="ECO:0000259" key="6">
    <source>
        <dbReference type="PROSITE" id="PS50109"/>
    </source>
</evidence>
<dbReference type="InterPro" id="IPR000700">
    <property type="entry name" value="PAS-assoc_C"/>
</dbReference>
<dbReference type="InterPro" id="IPR011006">
    <property type="entry name" value="CheY-like_superfamily"/>
</dbReference>
<gene>
    <name evidence="10" type="ORF">GPEL0_01f2539</name>
</gene>
<dbReference type="InterPro" id="IPR036890">
    <property type="entry name" value="HATPase_C_sf"/>
</dbReference>
<evidence type="ECO:0000259" key="7">
    <source>
        <dbReference type="PROSITE" id="PS50110"/>
    </source>
</evidence>
<dbReference type="InterPro" id="IPR035965">
    <property type="entry name" value="PAS-like_dom_sf"/>
</dbReference>
<dbReference type="InterPro" id="IPR036097">
    <property type="entry name" value="HisK_dim/P_sf"/>
</dbReference>
<feature type="domain" description="PAC" evidence="9">
    <location>
        <begin position="426"/>
        <end position="480"/>
    </location>
</feature>
<dbReference type="SMART" id="SM00448">
    <property type="entry name" value="REC"/>
    <property type="match status" value="1"/>
</dbReference>
<dbReference type="CDD" id="cd00130">
    <property type="entry name" value="PAS"/>
    <property type="match status" value="2"/>
</dbReference>
<dbReference type="GO" id="GO:0016853">
    <property type="term" value="F:isomerase activity"/>
    <property type="evidence" value="ECO:0007669"/>
    <property type="project" value="UniProtKB-KW"/>
</dbReference>
<protein>
    <recommendedName>
        <fullName evidence="2">histidine kinase</fullName>
        <ecNumber evidence="2">2.7.13.3</ecNumber>
    </recommendedName>
</protein>
<dbReference type="PRINTS" id="PR00344">
    <property type="entry name" value="BCTRLSENSOR"/>
</dbReference>
<comment type="caution">
    <text evidence="10">The sequence shown here is derived from an EMBL/GenBank/DDBJ whole genome shotgun (WGS) entry which is preliminary data.</text>
</comment>
<evidence type="ECO:0000256" key="1">
    <source>
        <dbReference type="ARBA" id="ARBA00000085"/>
    </source>
</evidence>
<dbReference type="Gene3D" id="3.30.565.10">
    <property type="entry name" value="Histidine kinase-like ATPase, C-terminal domain"/>
    <property type="match status" value="1"/>
</dbReference>
<feature type="domain" description="PAC" evidence="9">
    <location>
        <begin position="306"/>
        <end position="358"/>
    </location>
</feature>
<proteinExistence type="predicted"/>
<dbReference type="NCBIfam" id="TIGR00229">
    <property type="entry name" value="sensory_box"/>
    <property type="match status" value="2"/>
</dbReference>
<evidence type="ECO:0000256" key="2">
    <source>
        <dbReference type="ARBA" id="ARBA00012438"/>
    </source>
</evidence>
<dbReference type="SMART" id="SM00387">
    <property type="entry name" value="HATPase_c"/>
    <property type="match status" value="1"/>
</dbReference>
<dbReference type="SUPFAM" id="SSF55785">
    <property type="entry name" value="PYP-like sensor domain (PAS domain)"/>
    <property type="match status" value="2"/>
</dbReference>
<dbReference type="PROSITE" id="PS50110">
    <property type="entry name" value="RESPONSE_REGULATORY"/>
    <property type="match status" value="1"/>
</dbReference>
<dbReference type="PANTHER" id="PTHR43065">
    <property type="entry name" value="SENSOR HISTIDINE KINASE"/>
    <property type="match status" value="1"/>
</dbReference>
<dbReference type="SUPFAM" id="SSF47384">
    <property type="entry name" value="Homodimeric domain of signal transducing histidine kinase"/>
    <property type="match status" value="1"/>
</dbReference>
<dbReference type="Gene3D" id="3.30.450.40">
    <property type="match status" value="1"/>
</dbReference>
<dbReference type="PROSITE" id="PS50112">
    <property type="entry name" value="PAS"/>
    <property type="match status" value="2"/>
</dbReference>
<feature type="domain" description="PAS" evidence="8">
    <location>
        <begin position="355"/>
        <end position="401"/>
    </location>
</feature>
<dbReference type="InterPro" id="IPR005467">
    <property type="entry name" value="His_kinase_dom"/>
</dbReference>
<dbReference type="Gene3D" id="1.10.287.130">
    <property type="match status" value="1"/>
</dbReference>
<feature type="domain" description="Response regulatory" evidence="7">
    <location>
        <begin position="735"/>
        <end position="851"/>
    </location>
</feature>
<dbReference type="Gene3D" id="3.30.450.20">
    <property type="entry name" value="PAS domain"/>
    <property type="match status" value="2"/>
</dbReference>
<feature type="domain" description="PAS" evidence="8">
    <location>
        <begin position="231"/>
        <end position="272"/>
    </location>
</feature>
<dbReference type="EMBL" id="BDQG01000001">
    <property type="protein sequence ID" value="GAW66954.1"/>
    <property type="molecule type" value="Genomic_DNA"/>
</dbReference>
<feature type="coiled-coil region" evidence="5">
    <location>
        <begin position="6"/>
        <end position="33"/>
    </location>
</feature>
<dbReference type="InterPro" id="IPR001789">
    <property type="entry name" value="Sig_transdc_resp-reg_receiver"/>
</dbReference>
<dbReference type="EC" id="2.7.13.3" evidence="2"/>
<dbReference type="InterPro" id="IPR003661">
    <property type="entry name" value="HisK_dim/P_dom"/>
</dbReference>
<feature type="modified residue" description="4-aspartylphosphate" evidence="4">
    <location>
        <position position="786"/>
    </location>
</feature>
<keyword evidence="10" id="KW-0413">Isomerase</keyword>
<name>A0ABQ0MIQ9_9BACT</name>
<keyword evidence="11" id="KW-1185">Reference proteome</keyword>
<dbReference type="PANTHER" id="PTHR43065:SF42">
    <property type="entry name" value="TWO-COMPONENT SENSOR PPRA"/>
    <property type="match status" value="1"/>
</dbReference>
<feature type="domain" description="Histidine kinase" evidence="6">
    <location>
        <begin position="493"/>
        <end position="716"/>
    </location>
</feature>
<dbReference type="InterPro" id="IPR029016">
    <property type="entry name" value="GAF-like_dom_sf"/>
</dbReference>
<reference evidence="11" key="1">
    <citation type="submission" date="2017-05" db="EMBL/GenBank/DDBJ databases">
        <title>Draft genome sequence of Geobacter pelophilus, a iron(III)-reducing bacteria.</title>
        <authorList>
            <person name="Aoyagi T."/>
            <person name="Koike H."/>
            <person name="Morita T."/>
            <person name="Sato Y."/>
            <person name="Habe H."/>
            <person name="Hori T."/>
        </authorList>
    </citation>
    <scope>NUCLEOTIDE SEQUENCE [LARGE SCALE GENOMIC DNA]</scope>
    <source>
        <strain evidence="11">Drf2</strain>
    </source>
</reference>
<dbReference type="SMART" id="SM00091">
    <property type="entry name" value="PAS"/>
    <property type="match status" value="2"/>
</dbReference>
<dbReference type="Gene3D" id="3.40.50.2300">
    <property type="match status" value="1"/>
</dbReference>
<organism evidence="10 11">
    <name type="scientific">Geoanaerobacter pelophilus</name>
    <dbReference type="NCBI Taxonomy" id="60036"/>
    <lineage>
        <taxon>Bacteria</taxon>
        <taxon>Pseudomonadati</taxon>
        <taxon>Thermodesulfobacteriota</taxon>
        <taxon>Desulfuromonadia</taxon>
        <taxon>Geobacterales</taxon>
        <taxon>Geobacteraceae</taxon>
        <taxon>Geoanaerobacter</taxon>
    </lineage>
</organism>
<dbReference type="Pfam" id="PF02518">
    <property type="entry name" value="HATPase_c"/>
    <property type="match status" value="1"/>
</dbReference>
<dbReference type="Proteomes" id="UP000194153">
    <property type="component" value="Unassembled WGS sequence"/>
</dbReference>
<evidence type="ECO:0000313" key="10">
    <source>
        <dbReference type="EMBL" id="GAW66954.1"/>
    </source>
</evidence>
<evidence type="ECO:0000313" key="11">
    <source>
        <dbReference type="Proteomes" id="UP000194153"/>
    </source>
</evidence>
<dbReference type="Pfam" id="PF13426">
    <property type="entry name" value="PAS_9"/>
    <property type="match status" value="2"/>
</dbReference>
<dbReference type="InterPro" id="IPR004358">
    <property type="entry name" value="Sig_transdc_His_kin-like_C"/>
</dbReference>
<dbReference type="SMART" id="SM00086">
    <property type="entry name" value="PAC"/>
    <property type="match status" value="2"/>
</dbReference>
<evidence type="ECO:0000259" key="8">
    <source>
        <dbReference type="PROSITE" id="PS50112"/>
    </source>
</evidence>
<dbReference type="SMART" id="SM00388">
    <property type="entry name" value="HisKA"/>
    <property type="match status" value="1"/>
</dbReference>
<dbReference type="SUPFAM" id="SSF52172">
    <property type="entry name" value="CheY-like"/>
    <property type="match status" value="1"/>
</dbReference>
<evidence type="ECO:0000256" key="3">
    <source>
        <dbReference type="ARBA" id="ARBA00022553"/>
    </source>
</evidence>
<dbReference type="InterPro" id="IPR003594">
    <property type="entry name" value="HATPase_dom"/>
</dbReference>
<keyword evidence="3 4" id="KW-0597">Phosphoprotein</keyword>
<keyword evidence="5" id="KW-0175">Coiled coil</keyword>
<evidence type="ECO:0000256" key="5">
    <source>
        <dbReference type="SAM" id="Coils"/>
    </source>
</evidence>
<dbReference type="InterPro" id="IPR000014">
    <property type="entry name" value="PAS"/>
</dbReference>
<evidence type="ECO:0000259" key="9">
    <source>
        <dbReference type="PROSITE" id="PS50113"/>
    </source>
</evidence>
<evidence type="ECO:0000256" key="4">
    <source>
        <dbReference type="PROSITE-ProRule" id="PRU00169"/>
    </source>
</evidence>
<dbReference type="CDD" id="cd00082">
    <property type="entry name" value="HisKA"/>
    <property type="match status" value="1"/>
</dbReference>
<dbReference type="PROSITE" id="PS50113">
    <property type="entry name" value="PAC"/>
    <property type="match status" value="2"/>
</dbReference>
<dbReference type="PROSITE" id="PS50109">
    <property type="entry name" value="HIS_KIN"/>
    <property type="match status" value="1"/>
</dbReference>
<sequence>MAKTDIDRVTAELERLKRENEVLSGQVKRLVKAESRLYDYQEKLDLQLKEYSALYDLNSRLYTCHDLPAIFELASEYVINRLDYERVLFFQKTEKGDAYSVCACDGYHYAHEKEAVSGLTLSCKAAILAPLFAGANYSICTEESQLKELVEHRDLLLMNEYFICPLGNRAEPVALLAVGNSAENAEFYRRISDSEEALFGLGNLVGLLSSTIENQILYTGMKKALEQERLAEAKYRGIFENAMEGIFQTTPEGRFLSCNPATAAILGYSTPEEVLEGVVNVGLQLYVDPSRRAELYAMMFQRQDVKNFEVEFCRRDGSRIWVDLSTRPAFDEEGKLIHIDGVIQDITERKQNEEALRKLSQVVEQSPVSIVITDTKGRIEFVNPKFVQLTGYSLEEVLGKNPRILNSGKAPVEKSRNLWETICAGKVWEGEFLNRKKDGELFSEHATISPIRNKDGVITHFLAIKEDITERKLLEAQLFQSQKMESIGRLAGGVAHDFNNMLSVILGSAQLAMRCVTEGTPVWQDLEQIVQAGKRSSQITRQLLAFSRKEIIAPREVNLNEHFTEMQKTLGRLIGEDIRMEFKPAPELWTIDADTTQLDQILVNLAVNARDAMGNGGVLTIQTANIRVDASYSQFHLDASLGEYVQLSVSDTGCGMDRETLSQIFEPFFTTKEVGKGTGLGLATVYGIVRQHNGFINVYSEPGQGTTFEINFPKFSGSPLGAAKDEAVAVSGSGTVLLVEDDPLVRKTTLDTLKEIGYQVIEAAGAEEAISICREKGTHVDLILTDVVMPGMNGKEMVDAIEAFRPGLRVLFMSGYTKDLVAQRGVAEGGRHFIQKPFDIHALAAKLRETLQQKSLPTP</sequence>
<accession>A0ABQ0MIQ9</accession>
<dbReference type="Pfam" id="PF00072">
    <property type="entry name" value="Response_reg"/>
    <property type="match status" value="1"/>
</dbReference>
<comment type="catalytic activity">
    <reaction evidence="1">
        <text>ATP + protein L-histidine = ADP + protein N-phospho-L-histidine.</text>
        <dbReference type="EC" id="2.7.13.3"/>
    </reaction>
</comment>
<dbReference type="SUPFAM" id="SSF55781">
    <property type="entry name" value="GAF domain-like"/>
    <property type="match status" value="1"/>
</dbReference>
<dbReference type="InterPro" id="IPR001610">
    <property type="entry name" value="PAC"/>
</dbReference>
<dbReference type="SUPFAM" id="SSF55874">
    <property type="entry name" value="ATPase domain of HSP90 chaperone/DNA topoisomerase II/histidine kinase"/>
    <property type="match status" value="1"/>
</dbReference>